<reference evidence="1 2" key="1">
    <citation type="submission" date="2018-10" db="EMBL/GenBank/DDBJ databases">
        <title>Sequencing the genomes of 1000 actinobacteria strains.</title>
        <authorList>
            <person name="Klenk H.-P."/>
        </authorList>
    </citation>
    <scope>NUCLEOTIDE SEQUENCE [LARGE SCALE GENOMIC DNA]</scope>
    <source>
        <strain evidence="1 2">DSM 43800</strain>
    </source>
</reference>
<accession>A0A495VKD6</accession>
<dbReference type="Pfam" id="PF18906">
    <property type="entry name" value="Phage_tube_2"/>
    <property type="match status" value="1"/>
</dbReference>
<evidence type="ECO:0000313" key="1">
    <source>
        <dbReference type="EMBL" id="RKT49360.1"/>
    </source>
</evidence>
<evidence type="ECO:0008006" key="3">
    <source>
        <dbReference type="Google" id="ProtNLM"/>
    </source>
</evidence>
<proteinExistence type="predicted"/>
<dbReference type="Proteomes" id="UP000282084">
    <property type="component" value="Unassembled WGS sequence"/>
</dbReference>
<name>A0A495VKD6_9PSEU</name>
<dbReference type="OrthoDB" id="5052058at2"/>
<gene>
    <name evidence="1" type="ORF">C8E97_6739</name>
</gene>
<organism evidence="1 2">
    <name type="scientific">Saccharothrix australiensis</name>
    <dbReference type="NCBI Taxonomy" id="2072"/>
    <lineage>
        <taxon>Bacteria</taxon>
        <taxon>Bacillati</taxon>
        <taxon>Actinomycetota</taxon>
        <taxon>Actinomycetes</taxon>
        <taxon>Pseudonocardiales</taxon>
        <taxon>Pseudonocardiaceae</taxon>
        <taxon>Saccharothrix</taxon>
    </lineage>
</organism>
<dbReference type="EMBL" id="RBXO01000002">
    <property type="protein sequence ID" value="RKT49360.1"/>
    <property type="molecule type" value="Genomic_DNA"/>
</dbReference>
<dbReference type="RefSeq" id="WP_121012956.1">
    <property type="nucleotide sequence ID" value="NZ_RBXO01000002.1"/>
</dbReference>
<dbReference type="InterPro" id="IPR044000">
    <property type="entry name" value="Phage_tube_2"/>
</dbReference>
<comment type="caution">
    <text evidence="1">The sequence shown here is derived from an EMBL/GenBank/DDBJ whole genome shotgun (WGS) entry which is preliminary data.</text>
</comment>
<dbReference type="AlphaFoldDB" id="A0A495VKD6"/>
<protein>
    <recommendedName>
        <fullName evidence="3">Tail protein</fullName>
    </recommendedName>
</protein>
<keyword evidence="2" id="KW-1185">Reference proteome</keyword>
<sequence>MTTPTGISARLMTAEQATYATGAVVDRGVEFRQESLKLEIARIASTALRGGTLIQRSDRWKAGRRAVTGDITMEVADRGFGRWFKHMLGGASTGQPDAVNSPTVYRHVFTPGTLPPGLTVQVGRPDAAGVVRPFTYTGCRVRQWTLEATVNELLTLTVALIGRDATTETPLAELTYPAGAELFSFIQGSLTVDSSAMPVRRFQMQGGNTLGDERYFLGSALRDRPEEIGLREITGTVEPEFTSLDVYHAFVAGSEAEMVLRFQGDVIEDALPYALEVTANVRYDGAEPNVDGPQQLLNPWPFAVVDNGTLSLEIAYQTTDTTP</sequence>
<evidence type="ECO:0000313" key="2">
    <source>
        <dbReference type="Proteomes" id="UP000282084"/>
    </source>
</evidence>